<evidence type="ECO:0000313" key="5">
    <source>
        <dbReference type="EMBL" id="TCG04928.1"/>
    </source>
</evidence>
<proteinExistence type="predicted"/>
<reference evidence="5 6" key="1">
    <citation type="submission" date="2017-02" db="EMBL/GenBank/DDBJ databases">
        <title>Paraburkholderia sophoroidis sp. nov. and Paraburkholderia steynii sp. nov. rhizobial symbionts of the fynbos legume Hypocalyptus sophoroides.</title>
        <authorList>
            <person name="Steenkamp E.T."/>
            <person name="Beukes C.W."/>
            <person name="Van Zyl E."/>
            <person name="Avontuur J."/>
            <person name="Chan W.Y."/>
            <person name="Hassen A."/>
            <person name="Palmer M."/>
            <person name="Mthombeni L."/>
            <person name="Phalane F."/>
            <person name="Sereme K."/>
            <person name="Venter S.N."/>
        </authorList>
    </citation>
    <scope>NUCLEOTIDE SEQUENCE [LARGE SCALE GENOMIC DNA]</scope>
    <source>
        <strain evidence="5 6">HC1.1ba</strain>
    </source>
</reference>
<comment type="caution">
    <text evidence="5">The sequence shown here is derived from an EMBL/GenBank/DDBJ whole genome shotgun (WGS) entry which is preliminary data.</text>
</comment>
<evidence type="ECO:0000313" key="6">
    <source>
        <dbReference type="Proteomes" id="UP000294200"/>
    </source>
</evidence>
<dbReference type="GO" id="GO:0005737">
    <property type="term" value="C:cytoplasm"/>
    <property type="evidence" value="ECO:0007669"/>
    <property type="project" value="TreeGrafter"/>
</dbReference>
<name>A0A4V2NGH6_9BURK</name>
<sequence length="218" mass="23906">MVKAMKDLSRTGHVVIDAIADVDLKIGSHLVTERLGYMHHGVYVGAGKVVHYAGLSRSLHRGPVQEVTLEAFANGHPVWVRQSLGARFAGREAVRRAYSRLGEDCYRLISNNCEHFCMWCLYGESRSEQIDLWTSPAIDVLYAGIKAIRQLGSVVTSKGGYGTRRLAATNSRGLSSPTPSFGRRCAKTAGTDEHSPCRYHPYGVIVAKTHGDRAIPVL</sequence>
<dbReference type="AlphaFoldDB" id="A0A4V2NGH6"/>
<gene>
    <name evidence="5" type="ORF">BZM27_37335</name>
</gene>
<dbReference type="GO" id="GO:0070292">
    <property type="term" value="P:N-acylphosphatidylethanolamine metabolic process"/>
    <property type="evidence" value="ECO:0007669"/>
    <property type="project" value="TreeGrafter"/>
</dbReference>
<keyword evidence="1" id="KW-0808">Transferase</keyword>
<dbReference type="Gene3D" id="3.90.1720.10">
    <property type="entry name" value="endopeptidase domain like (from Nostoc punctiforme)"/>
    <property type="match status" value="1"/>
</dbReference>
<dbReference type="PROSITE" id="PS51934">
    <property type="entry name" value="LRAT"/>
    <property type="match status" value="1"/>
</dbReference>
<dbReference type="GO" id="GO:0008970">
    <property type="term" value="F:phospholipase A1 activity"/>
    <property type="evidence" value="ECO:0007669"/>
    <property type="project" value="TreeGrafter"/>
</dbReference>
<evidence type="ECO:0000256" key="3">
    <source>
        <dbReference type="ARBA" id="ARBA00023098"/>
    </source>
</evidence>
<dbReference type="Pfam" id="PF04970">
    <property type="entry name" value="LRAT"/>
    <property type="match status" value="1"/>
</dbReference>
<dbReference type="Proteomes" id="UP000294200">
    <property type="component" value="Unassembled WGS sequence"/>
</dbReference>
<dbReference type="GO" id="GO:0004623">
    <property type="term" value="F:phospholipase A2 activity"/>
    <property type="evidence" value="ECO:0007669"/>
    <property type="project" value="TreeGrafter"/>
</dbReference>
<dbReference type="EMBL" id="MWML01000208">
    <property type="protein sequence ID" value="TCG04928.1"/>
    <property type="molecule type" value="Genomic_DNA"/>
</dbReference>
<feature type="domain" description="LRAT" evidence="4">
    <location>
        <begin position="29"/>
        <end position="129"/>
    </location>
</feature>
<evidence type="ECO:0000259" key="4">
    <source>
        <dbReference type="PROSITE" id="PS51934"/>
    </source>
</evidence>
<dbReference type="PANTHER" id="PTHR13943:SF77">
    <property type="entry name" value="LRAT DOMAIN-CONTAINING PROTEIN"/>
    <property type="match status" value="1"/>
</dbReference>
<accession>A0A4V2NGH6</accession>
<evidence type="ECO:0000256" key="1">
    <source>
        <dbReference type="ARBA" id="ARBA00022679"/>
    </source>
</evidence>
<dbReference type="PANTHER" id="PTHR13943">
    <property type="entry name" value="HRAS-LIKE SUPPRESSOR - RELATED"/>
    <property type="match status" value="1"/>
</dbReference>
<evidence type="ECO:0000256" key="2">
    <source>
        <dbReference type="ARBA" id="ARBA00022801"/>
    </source>
</evidence>
<dbReference type="GO" id="GO:0016410">
    <property type="term" value="F:N-acyltransferase activity"/>
    <property type="evidence" value="ECO:0007669"/>
    <property type="project" value="TreeGrafter"/>
</dbReference>
<keyword evidence="3" id="KW-0443">Lipid metabolism</keyword>
<organism evidence="5 6">
    <name type="scientific">Paraburkholderia steynii</name>
    <dbReference type="NCBI Taxonomy" id="1245441"/>
    <lineage>
        <taxon>Bacteria</taxon>
        <taxon>Pseudomonadati</taxon>
        <taxon>Pseudomonadota</taxon>
        <taxon>Betaproteobacteria</taxon>
        <taxon>Burkholderiales</taxon>
        <taxon>Burkholderiaceae</taxon>
        <taxon>Paraburkholderia</taxon>
    </lineage>
</organism>
<keyword evidence="6" id="KW-1185">Reference proteome</keyword>
<protein>
    <recommendedName>
        <fullName evidence="4">LRAT domain-containing protein</fullName>
    </recommendedName>
</protein>
<keyword evidence="2" id="KW-0378">Hydrolase</keyword>
<dbReference type="InterPro" id="IPR007053">
    <property type="entry name" value="LRAT_dom"/>
</dbReference>
<dbReference type="InterPro" id="IPR051496">
    <property type="entry name" value="H-rev107_PLA/AT"/>
</dbReference>